<sequence length="306" mass="31474">CVVVRSAAAGLPVASRASTGAGLASQPVQCSSATRLAQAVARGSASIAPSTRVVSGPGCCSQCPDATPPFEQYSGRRPLDRGGGRGGDPRRMAPPLAPAAALVALAALAPRGEAIVAKVALRSRPESDQPGSEVMEAASTAGKHATRYPSSALEGIQAVPLKAWLVGCYLAAIVISSGIRQRSSGGAARRAAGTDKPVGRQTPASPAAVARSEASPLLPDSKRPSAREGFEAAAILLVWMVVSPMFILLNKWCFTSGGFPFPITLTAMHMGSCFAVFGAVSWLPKGLRTRIMPDVDTAIPWGVYCK</sequence>
<name>A0ABN9RN15_9DINO</name>
<keyword evidence="2" id="KW-0812">Transmembrane</keyword>
<evidence type="ECO:0000313" key="3">
    <source>
        <dbReference type="EMBL" id="CAK0819587.1"/>
    </source>
</evidence>
<feature type="region of interest" description="Disordered" evidence="1">
    <location>
        <begin position="185"/>
        <end position="224"/>
    </location>
</feature>
<protein>
    <recommendedName>
        <fullName evidence="5">Sugar phosphate transporter domain-containing protein</fullName>
    </recommendedName>
</protein>
<gene>
    <name evidence="3" type="ORF">PCOR1329_LOCUS21543</name>
</gene>
<organism evidence="3 4">
    <name type="scientific">Prorocentrum cordatum</name>
    <dbReference type="NCBI Taxonomy" id="2364126"/>
    <lineage>
        <taxon>Eukaryota</taxon>
        <taxon>Sar</taxon>
        <taxon>Alveolata</taxon>
        <taxon>Dinophyceae</taxon>
        <taxon>Prorocentrales</taxon>
        <taxon>Prorocentraceae</taxon>
        <taxon>Prorocentrum</taxon>
    </lineage>
</organism>
<evidence type="ECO:0000256" key="2">
    <source>
        <dbReference type="SAM" id="Phobius"/>
    </source>
</evidence>
<keyword evidence="2" id="KW-0472">Membrane</keyword>
<accession>A0ABN9RN15</accession>
<feature type="transmembrane region" description="Helical" evidence="2">
    <location>
        <begin position="261"/>
        <end position="283"/>
    </location>
</feature>
<evidence type="ECO:0000313" key="4">
    <source>
        <dbReference type="Proteomes" id="UP001189429"/>
    </source>
</evidence>
<feature type="non-terminal residue" evidence="3">
    <location>
        <position position="1"/>
    </location>
</feature>
<dbReference type="EMBL" id="CAUYUJ010007109">
    <property type="protein sequence ID" value="CAK0819587.1"/>
    <property type="molecule type" value="Genomic_DNA"/>
</dbReference>
<evidence type="ECO:0000256" key="1">
    <source>
        <dbReference type="SAM" id="MobiDB-lite"/>
    </source>
</evidence>
<feature type="region of interest" description="Disordered" evidence="1">
    <location>
        <begin position="70"/>
        <end position="93"/>
    </location>
</feature>
<proteinExistence type="predicted"/>
<reference evidence="3" key="1">
    <citation type="submission" date="2023-10" db="EMBL/GenBank/DDBJ databases">
        <authorList>
            <person name="Chen Y."/>
            <person name="Shah S."/>
            <person name="Dougan E. K."/>
            <person name="Thang M."/>
            <person name="Chan C."/>
        </authorList>
    </citation>
    <scope>NUCLEOTIDE SEQUENCE [LARGE SCALE GENOMIC DNA]</scope>
</reference>
<feature type="transmembrane region" description="Helical" evidence="2">
    <location>
        <begin position="230"/>
        <end position="249"/>
    </location>
</feature>
<feature type="non-terminal residue" evidence="3">
    <location>
        <position position="306"/>
    </location>
</feature>
<dbReference type="Proteomes" id="UP001189429">
    <property type="component" value="Unassembled WGS sequence"/>
</dbReference>
<feature type="compositionally biased region" description="Basic and acidic residues" evidence="1">
    <location>
        <begin position="77"/>
        <end position="91"/>
    </location>
</feature>
<keyword evidence="4" id="KW-1185">Reference proteome</keyword>
<evidence type="ECO:0008006" key="5">
    <source>
        <dbReference type="Google" id="ProtNLM"/>
    </source>
</evidence>
<comment type="caution">
    <text evidence="3">The sequence shown here is derived from an EMBL/GenBank/DDBJ whole genome shotgun (WGS) entry which is preliminary data.</text>
</comment>
<keyword evidence="2" id="KW-1133">Transmembrane helix</keyword>